<feature type="region of interest" description="Disordered" evidence="1">
    <location>
        <begin position="24"/>
        <end position="123"/>
    </location>
</feature>
<organism evidence="2 3">
    <name type="scientific">Cephalotrichum gorgonifer</name>
    <dbReference type="NCBI Taxonomy" id="2041049"/>
    <lineage>
        <taxon>Eukaryota</taxon>
        <taxon>Fungi</taxon>
        <taxon>Dikarya</taxon>
        <taxon>Ascomycota</taxon>
        <taxon>Pezizomycotina</taxon>
        <taxon>Sordariomycetes</taxon>
        <taxon>Hypocreomycetidae</taxon>
        <taxon>Microascales</taxon>
        <taxon>Microascaceae</taxon>
        <taxon>Cephalotrichum</taxon>
    </lineage>
</organism>
<reference evidence="2" key="1">
    <citation type="submission" date="2018-03" db="EMBL/GenBank/DDBJ databases">
        <authorList>
            <person name="Guldener U."/>
        </authorList>
    </citation>
    <scope>NUCLEOTIDE SEQUENCE</scope>
</reference>
<evidence type="ECO:0000313" key="2">
    <source>
        <dbReference type="EMBL" id="SPO00516.1"/>
    </source>
</evidence>
<dbReference type="GO" id="GO:0042594">
    <property type="term" value="P:response to starvation"/>
    <property type="evidence" value="ECO:0007669"/>
    <property type="project" value="TreeGrafter"/>
</dbReference>
<proteinExistence type="predicted"/>
<evidence type="ECO:0008006" key="4">
    <source>
        <dbReference type="Google" id="ProtNLM"/>
    </source>
</evidence>
<dbReference type="EMBL" id="ONZQ02000004">
    <property type="protein sequence ID" value="SPO00516.1"/>
    <property type="molecule type" value="Genomic_DNA"/>
</dbReference>
<feature type="region of interest" description="Disordered" evidence="1">
    <location>
        <begin position="1004"/>
        <end position="1024"/>
    </location>
</feature>
<feature type="compositionally biased region" description="Low complexity" evidence="1">
    <location>
        <begin position="75"/>
        <end position="89"/>
    </location>
</feature>
<feature type="compositionally biased region" description="Basic and acidic residues" evidence="1">
    <location>
        <begin position="449"/>
        <end position="461"/>
    </location>
</feature>
<feature type="compositionally biased region" description="Low complexity" evidence="1">
    <location>
        <begin position="169"/>
        <end position="181"/>
    </location>
</feature>
<gene>
    <name evidence="2" type="ORF">DNG_03264</name>
</gene>
<dbReference type="AlphaFoldDB" id="A0AAE8MVM3"/>
<feature type="region of interest" description="Disordered" evidence="1">
    <location>
        <begin position="448"/>
        <end position="473"/>
    </location>
</feature>
<dbReference type="GO" id="GO:0005737">
    <property type="term" value="C:cytoplasm"/>
    <property type="evidence" value="ECO:0007669"/>
    <property type="project" value="TreeGrafter"/>
</dbReference>
<sequence length="1112" mass="117770">MPSSKKGKHAKDGGVAAAIAKQVAANKSANGSAFKDSTSTTPSPHVQSPDIKPTAVPAQQNVNPATTAVSPSLDAFSTTSISASTTQSADWMRGALSGSPGNFINMGESPPTQPSSYEDSGRLYPAWASPRAYMSPQPSASPSSPAGARRPLSVHAEGAFSTTDTRPQSSAAAYRRTSAASQLSNARISPHPPLPHQPQPHFYGVPDLDLDAASSGGLKAGERGYHFGFDTFPQRQSDAVAGSDSVVVVGYEGGLEVYSATKRGIDPVASLRGLRGGVYNAKILPWTVPFDGAGDIGDIYPLVAVVIHGPMLPSSMAGLGTDPISAPGSARPSVPGSPQPNGAARGPNQLIEYYQTSVEVYSLRTNQRIDVLLQASQVPTESSVSITSRMFSPPPPTGQFSIVADAESVGVASGLTGECWLYRQLPYQPGDEIGFGCVAKLWTSIRRAPRTDQKEEGERSHATPAPHRPAQNSPILALNGRWLAYCPPSPSSQFSLRAHVPVPVIGKGPGVSTVTAPPVPPSTIGTDLPISDGIVNKLMRETTQELIHGAKWVGQQGKQAWNAYWSRSPNQPQVLARSPTAKAQPWGSSYPPRQDGAQFPPTHGSPGQAPVAKDPGLVSIVDLEAVGSSSAIHAVATFTAPSGCSFLSFSPTGLSLFTVSSKGDVQTVWDLLRLQYTKSSPLQALAASSGGGPRVRQIAQFSRMTVARVVDVAWSKPNGRRIAMVTERGTAHLLDMPQNAFAWPPPRPRRDVPEPAVSPEPSSSAVSIASSAIGAAWGAARPLMNRPRRSSSISTGFTGSSIVDSASHGGRAIASSISNSLGKTGNAINHLRQTGENRVALPPTHVPPTLRCVAWVSGRKRSTFFAAAAGVVRVFPSRKQRSSNWALRGMPYRDFNVPGISDDILAPIVRHFINGDDELYLSDRDMEAGNTVTLNPKPVAVEPDFGAEASIPQAEIESSAPYQPFHTDRRVALYEYSSRDAEPKQPAPVLDTGIIGDLTLGESAAPKKKKKKGVPITSAGPTTSRSWAFGQAISSTELDLGFSGPAEDSVILTDEHRALPPSAMERVMQVGENDEQIVVTTRRRRSARHSEHDDDGFFEDDCEVLDFADQRV</sequence>
<dbReference type="PANTHER" id="PTHR13268">
    <property type="entry name" value="BREAST CARCINOMA AMPLIFIED SEQUENCE 3"/>
    <property type="match status" value="1"/>
</dbReference>
<accession>A0AAE8MVM3</accession>
<dbReference type="InterPro" id="IPR045142">
    <property type="entry name" value="BCAS3-like"/>
</dbReference>
<evidence type="ECO:0000256" key="1">
    <source>
        <dbReference type="SAM" id="MobiDB-lite"/>
    </source>
</evidence>
<evidence type="ECO:0000313" key="3">
    <source>
        <dbReference type="Proteomes" id="UP001187682"/>
    </source>
</evidence>
<dbReference type="Proteomes" id="UP001187682">
    <property type="component" value="Unassembled WGS sequence"/>
</dbReference>
<feature type="region of interest" description="Disordered" evidence="1">
    <location>
        <begin position="157"/>
        <end position="207"/>
    </location>
</feature>
<feature type="region of interest" description="Disordered" evidence="1">
    <location>
        <begin position="318"/>
        <end position="346"/>
    </location>
</feature>
<dbReference type="GO" id="GO:0006914">
    <property type="term" value="P:autophagy"/>
    <property type="evidence" value="ECO:0007669"/>
    <property type="project" value="InterPro"/>
</dbReference>
<dbReference type="SUPFAM" id="SSF50978">
    <property type="entry name" value="WD40 repeat-like"/>
    <property type="match status" value="1"/>
</dbReference>
<feature type="region of interest" description="Disordered" evidence="1">
    <location>
        <begin position="572"/>
        <end position="613"/>
    </location>
</feature>
<protein>
    <recommendedName>
        <fullName evidence="4">WD40 domain-containing protein</fullName>
    </recommendedName>
</protein>
<name>A0AAE8MVM3_9PEZI</name>
<feature type="compositionally biased region" description="Polar residues" evidence="1">
    <location>
        <begin position="57"/>
        <end position="70"/>
    </location>
</feature>
<comment type="caution">
    <text evidence="2">The sequence shown here is derived from an EMBL/GenBank/DDBJ whole genome shotgun (WGS) entry which is preliminary data.</text>
</comment>
<keyword evidence="3" id="KW-1185">Reference proteome</keyword>
<dbReference type="PANTHER" id="PTHR13268:SF0">
    <property type="entry name" value="BCAS3 MICROTUBULE ASSOCIATED CELL MIGRATION FACTOR"/>
    <property type="match status" value="1"/>
</dbReference>
<feature type="compositionally biased region" description="Polar residues" evidence="1">
    <location>
        <begin position="35"/>
        <end position="46"/>
    </location>
</feature>
<dbReference type="InterPro" id="IPR036322">
    <property type="entry name" value="WD40_repeat_dom_sf"/>
</dbReference>